<dbReference type="GO" id="GO:0005524">
    <property type="term" value="F:ATP binding"/>
    <property type="evidence" value="ECO:0007669"/>
    <property type="project" value="UniProtKB-KW"/>
</dbReference>
<evidence type="ECO:0000256" key="2">
    <source>
        <dbReference type="ARBA" id="ARBA00022840"/>
    </source>
</evidence>
<dbReference type="Proteomes" id="UP000767854">
    <property type="component" value="Unassembled WGS sequence"/>
</dbReference>
<reference evidence="4 5" key="1">
    <citation type="submission" date="2021-01" db="EMBL/GenBank/DDBJ databases">
        <title>Genomic Encyclopedia of Type Strains, Phase IV (KMG-IV): sequencing the most valuable type-strain genomes for metagenomic binning, comparative biology and taxonomic classification.</title>
        <authorList>
            <person name="Goeker M."/>
        </authorList>
    </citation>
    <scope>NUCLEOTIDE SEQUENCE [LARGE SCALE GENOMIC DNA]</scope>
    <source>
        <strain evidence="4 5">DSM 24436</strain>
    </source>
</reference>
<keyword evidence="5" id="KW-1185">Reference proteome</keyword>
<accession>A0ABS2MRE3</accession>
<dbReference type="PANTHER" id="PTHR24220">
    <property type="entry name" value="IMPORT ATP-BINDING PROTEIN"/>
    <property type="match status" value="1"/>
</dbReference>
<organism evidence="4 5">
    <name type="scientific">Fusibacter tunisiensis</name>
    <dbReference type="NCBI Taxonomy" id="1008308"/>
    <lineage>
        <taxon>Bacteria</taxon>
        <taxon>Bacillati</taxon>
        <taxon>Bacillota</taxon>
        <taxon>Clostridia</taxon>
        <taxon>Eubacteriales</taxon>
        <taxon>Eubacteriales Family XII. Incertae Sedis</taxon>
        <taxon>Fusibacter</taxon>
    </lineage>
</organism>
<dbReference type="SUPFAM" id="SSF52540">
    <property type="entry name" value="P-loop containing nucleoside triphosphate hydrolases"/>
    <property type="match status" value="1"/>
</dbReference>
<evidence type="ECO:0000313" key="5">
    <source>
        <dbReference type="Proteomes" id="UP000767854"/>
    </source>
</evidence>
<dbReference type="InterPro" id="IPR003593">
    <property type="entry name" value="AAA+_ATPase"/>
</dbReference>
<dbReference type="EMBL" id="JAFBDT010000010">
    <property type="protein sequence ID" value="MBM7561984.1"/>
    <property type="molecule type" value="Genomic_DNA"/>
</dbReference>
<dbReference type="InterPro" id="IPR027417">
    <property type="entry name" value="P-loop_NTPase"/>
</dbReference>
<keyword evidence="2 4" id="KW-0067">ATP-binding</keyword>
<dbReference type="InterPro" id="IPR015854">
    <property type="entry name" value="ABC_transpr_LolD-like"/>
</dbReference>
<dbReference type="InterPro" id="IPR003439">
    <property type="entry name" value="ABC_transporter-like_ATP-bd"/>
</dbReference>
<comment type="caution">
    <text evidence="4">The sequence shown here is derived from an EMBL/GenBank/DDBJ whole genome shotgun (WGS) entry which is preliminary data.</text>
</comment>
<evidence type="ECO:0000256" key="1">
    <source>
        <dbReference type="ARBA" id="ARBA00022741"/>
    </source>
</evidence>
<feature type="domain" description="ABC transporter" evidence="3">
    <location>
        <begin position="2"/>
        <end position="222"/>
    </location>
</feature>
<evidence type="ECO:0000259" key="3">
    <source>
        <dbReference type="PROSITE" id="PS50893"/>
    </source>
</evidence>
<keyword evidence="4" id="KW-0132">Cell division</keyword>
<proteinExistence type="predicted"/>
<dbReference type="SMART" id="SM00382">
    <property type="entry name" value="AAA"/>
    <property type="match status" value="1"/>
</dbReference>
<dbReference type="Pfam" id="PF00005">
    <property type="entry name" value="ABC_tran"/>
    <property type="match status" value="1"/>
</dbReference>
<dbReference type="Gene3D" id="3.40.50.300">
    <property type="entry name" value="P-loop containing nucleotide triphosphate hydrolases"/>
    <property type="match status" value="1"/>
</dbReference>
<protein>
    <submittedName>
        <fullName evidence="4">Cell division transport system ATP-binding protein</fullName>
    </submittedName>
</protein>
<name>A0ABS2MRE3_9FIRM</name>
<keyword evidence="4" id="KW-0131">Cell cycle</keyword>
<sequence length="222" mass="24754">MIEAQKVELIYPDGTQAIKPFDLTIGKGELWYITGPSGSGKTSFLKMLVGEVIPTGGILSVLKTHISETNGKSIRRLRQDIGPVFQDFRVLEGHTVFENIRIGMRFLKISRTEMNQSAMEILGRVGLEHKANTLVDHLSWGERQRVGIARASVRKPKLIVADEPTGNLDHDNAVKILDLLESFVSSETTVIITTHATHLIEKPFGHQLIHMDLGNIKVEREV</sequence>
<dbReference type="PANTHER" id="PTHR24220:SF470">
    <property type="entry name" value="CELL DIVISION ATP-BINDING PROTEIN FTSE"/>
    <property type="match status" value="1"/>
</dbReference>
<dbReference type="RefSeq" id="WP_204663979.1">
    <property type="nucleotide sequence ID" value="NZ_JAFBDT010000010.1"/>
</dbReference>
<dbReference type="PROSITE" id="PS50893">
    <property type="entry name" value="ABC_TRANSPORTER_2"/>
    <property type="match status" value="1"/>
</dbReference>
<keyword evidence="1" id="KW-0547">Nucleotide-binding</keyword>
<dbReference type="GO" id="GO:0051301">
    <property type="term" value="P:cell division"/>
    <property type="evidence" value="ECO:0007669"/>
    <property type="project" value="UniProtKB-KW"/>
</dbReference>
<evidence type="ECO:0000313" key="4">
    <source>
        <dbReference type="EMBL" id="MBM7561984.1"/>
    </source>
</evidence>
<gene>
    <name evidence="4" type="ORF">JOC49_001527</name>
</gene>